<dbReference type="OrthoDB" id="6493944at2759"/>
<dbReference type="GO" id="GO:0005886">
    <property type="term" value="C:plasma membrane"/>
    <property type="evidence" value="ECO:0007669"/>
    <property type="project" value="TreeGrafter"/>
</dbReference>
<evidence type="ECO:0000256" key="6">
    <source>
        <dbReference type="SAM" id="Phobius"/>
    </source>
</evidence>
<keyword evidence="4 6" id="KW-1133">Transmembrane helix</keyword>
<evidence type="ECO:0000256" key="5">
    <source>
        <dbReference type="ARBA" id="ARBA00023136"/>
    </source>
</evidence>
<keyword evidence="3 6" id="KW-0812">Transmembrane</keyword>
<keyword evidence="2" id="KW-0813">Transport</keyword>
<evidence type="ECO:0000256" key="3">
    <source>
        <dbReference type="ARBA" id="ARBA00022692"/>
    </source>
</evidence>
<comment type="subcellular location">
    <subcellularLocation>
        <location evidence="1">Membrane</location>
        <topology evidence="1">Multi-pass membrane protein</topology>
    </subcellularLocation>
</comment>
<dbReference type="AlphaFoldDB" id="A0A3P7LF28"/>
<evidence type="ECO:0000256" key="1">
    <source>
        <dbReference type="ARBA" id="ARBA00004141"/>
    </source>
</evidence>
<evidence type="ECO:0000313" key="9">
    <source>
        <dbReference type="Proteomes" id="UP000270094"/>
    </source>
</evidence>
<keyword evidence="9" id="KW-1185">Reference proteome</keyword>
<dbReference type="Pfam" id="PF03600">
    <property type="entry name" value="CitMHS"/>
    <property type="match status" value="1"/>
</dbReference>
<dbReference type="EMBL" id="UYYB01100577">
    <property type="protein sequence ID" value="VDM77962.1"/>
    <property type="molecule type" value="Genomic_DNA"/>
</dbReference>
<feature type="transmembrane region" description="Helical" evidence="6">
    <location>
        <begin position="84"/>
        <end position="113"/>
    </location>
</feature>
<evidence type="ECO:0000313" key="8">
    <source>
        <dbReference type="EMBL" id="VDM77962.1"/>
    </source>
</evidence>
<evidence type="ECO:0000256" key="2">
    <source>
        <dbReference type="ARBA" id="ARBA00022448"/>
    </source>
</evidence>
<dbReference type="Proteomes" id="UP000270094">
    <property type="component" value="Unassembled WGS sequence"/>
</dbReference>
<name>A0A3P7LF28_STRVU</name>
<dbReference type="PANTHER" id="PTHR10283">
    <property type="entry name" value="SOLUTE CARRIER FAMILY 13 MEMBER"/>
    <property type="match status" value="1"/>
</dbReference>
<dbReference type="GO" id="GO:0015141">
    <property type="term" value="F:succinate transmembrane transporter activity"/>
    <property type="evidence" value="ECO:0007669"/>
    <property type="project" value="TreeGrafter"/>
</dbReference>
<dbReference type="InterPro" id="IPR004680">
    <property type="entry name" value="Cit_transptr-like_dom"/>
</dbReference>
<sequence length="208" mass="23223">MVAQDVIVSPVDDGRSINKAVISYREDFLTFWAQLRIKVEGLLGILRFLEDYRSSIVVCGAPLFSLPILFCFPEHQKQAQCGYVVSIMGLYWMFEVLPLAITALIPMVAFPFFEIMKSDDVAQAYLPDTSFLFIGGLMVAVAVEKSDLHTRIALFVLRIVGSRPKWIMAGFMAVTGFLSMWISNTATAALMVPIVQSVITELVANHRH</sequence>
<evidence type="ECO:0000256" key="4">
    <source>
        <dbReference type="ARBA" id="ARBA00022989"/>
    </source>
</evidence>
<feature type="transmembrane region" description="Helical" evidence="6">
    <location>
        <begin position="125"/>
        <end position="143"/>
    </location>
</feature>
<keyword evidence="5 6" id="KW-0472">Membrane</keyword>
<accession>A0A3P7LF28</accession>
<dbReference type="PANTHER" id="PTHR10283:SF82">
    <property type="entry name" value="SOLUTE CARRIER FAMILY 13 MEMBER 2"/>
    <property type="match status" value="1"/>
</dbReference>
<dbReference type="GO" id="GO:0015137">
    <property type="term" value="F:citrate transmembrane transporter activity"/>
    <property type="evidence" value="ECO:0007669"/>
    <property type="project" value="TreeGrafter"/>
</dbReference>
<protein>
    <recommendedName>
        <fullName evidence="7">Citrate transporter-like domain-containing protein</fullName>
    </recommendedName>
</protein>
<reference evidence="8 9" key="1">
    <citation type="submission" date="2018-11" db="EMBL/GenBank/DDBJ databases">
        <authorList>
            <consortium name="Pathogen Informatics"/>
        </authorList>
    </citation>
    <scope>NUCLEOTIDE SEQUENCE [LARGE SCALE GENOMIC DNA]</scope>
</reference>
<gene>
    <name evidence="8" type="ORF">SVUK_LOCUS12960</name>
</gene>
<feature type="non-terminal residue" evidence="8">
    <location>
        <position position="208"/>
    </location>
</feature>
<proteinExistence type="predicted"/>
<feature type="transmembrane region" description="Helical" evidence="6">
    <location>
        <begin position="52"/>
        <end position="72"/>
    </location>
</feature>
<organism evidence="8 9">
    <name type="scientific">Strongylus vulgaris</name>
    <name type="common">Blood worm</name>
    <dbReference type="NCBI Taxonomy" id="40348"/>
    <lineage>
        <taxon>Eukaryota</taxon>
        <taxon>Metazoa</taxon>
        <taxon>Ecdysozoa</taxon>
        <taxon>Nematoda</taxon>
        <taxon>Chromadorea</taxon>
        <taxon>Rhabditida</taxon>
        <taxon>Rhabditina</taxon>
        <taxon>Rhabditomorpha</taxon>
        <taxon>Strongyloidea</taxon>
        <taxon>Strongylidae</taxon>
        <taxon>Strongylus</taxon>
    </lineage>
</organism>
<feature type="domain" description="Citrate transporter-like" evidence="7">
    <location>
        <begin position="91"/>
        <end position="200"/>
    </location>
</feature>
<evidence type="ECO:0000259" key="7">
    <source>
        <dbReference type="Pfam" id="PF03600"/>
    </source>
</evidence>